<feature type="compositionally biased region" description="Basic and acidic residues" evidence="1">
    <location>
        <begin position="175"/>
        <end position="191"/>
    </location>
</feature>
<feature type="region of interest" description="Disordered" evidence="1">
    <location>
        <begin position="137"/>
        <end position="162"/>
    </location>
</feature>
<dbReference type="Gene3D" id="2.30.29.30">
    <property type="entry name" value="Pleckstrin-homology domain (PH domain)/Phosphotyrosine-binding domain (PTB)"/>
    <property type="match status" value="1"/>
</dbReference>
<dbReference type="PANTHER" id="PTHR47014">
    <property type="entry name" value="PLECKSTRIN HOMOLOGY DOMAIN-CONTAINING FAMILY S MEMBER 1"/>
    <property type="match status" value="1"/>
</dbReference>
<evidence type="ECO:0000313" key="3">
    <source>
        <dbReference type="Proteomes" id="UP001652627"/>
    </source>
</evidence>
<proteinExistence type="predicted"/>
<feature type="domain" description="PH" evidence="2">
    <location>
        <begin position="20"/>
        <end position="135"/>
    </location>
</feature>
<evidence type="ECO:0000256" key="1">
    <source>
        <dbReference type="SAM" id="MobiDB-lite"/>
    </source>
</evidence>
<gene>
    <name evidence="4" type="primary">PLEKHS1</name>
</gene>
<evidence type="ECO:0000313" key="4">
    <source>
        <dbReference type="RefSeq" id="XP_067155660.1"/>
    </source>
</evidence>
<dbReference type="SUPFAM" id="SSF50729">
    <property type="entry name" value="PH domain-like"/>
    <property type="match status" value="1"/>
</dbReference>
<dbReference type="PANTHER" id="PTHR47014:SF1">
    <property type="entry name" value="PLECKSTRIN HOMOLOGY DOMAIN-CONTAINING FAMILY S MEMBER 1"/>
    <property type="match status" value="1"/>
</dbReference>
<accession>A0ABM4ESJ9</accession>
<reference evidence="4" key="1">
    <citation type="submission" date="2025-08" db="UniProtKB">
        <authorList>
            <consortium name="RefSeq"/>
        </authorList>
    </citation>
    <scope>IDENTIFICATION</scope>
    <source>
        <tissue evidence="4">Blood</tissue>
    </source>
</reference>
<dbReference type="InterPro" id="IPR001849">
    <property type="entry name" value="PH_domain"/>
</dbReference>
<evidence type="ECO:0000259" key="2">
    <source>
        <dbReference type="PROSITE" id="PS50003"/>
    </source>
</evidence>
<dbReference type="GeneID" id="106483728"/>
<dbReference type="SMART" id="SM00233">
    <property type="entry name" value="PH"/>
    <property type="match status" value="1"/>
</dbReference>
<keyword evidence="3" id="KW-1185">Reference proteome</keyword>
<dbReference type="InterPro" id="IPR011993">
    <property type="entry name" value="PH-like_dom_sf"/>
</dbReference>
<feature type="compositionally biased region" description="Acidic residues" evidence="1">
    <location>
        <begin position="227"/>
        <end position="238"/>
    </location>
</feature>
<dbReference type="PROSITE" id="PS50003">
    <property type="entry name" value="PH_DOMAIN"/>
    <property type="match status" value="1"/>
</dbReference>
<sequence>MASRNRRNSTAQNTFCPNDEVCKHGFFTKSPPLQLLSSQSSWKRRFFILSKSSKGYYTLKYLKGRNIKGSIAVDQIINIEIGISNSERMATVRKMFKCPPEEVMSISTGDRSYYLIGRSRQEIEDWVTEISSICREAKGGGCPQNQDPANPEVKSRPSSLPLSLNDVAMTSHLERQNIQKEKGPSEEKNRPNSDPGPHQSQYDSLRRVFPSLNKNMGKTEENPLSSDTDEDIKEEEDDYYKTPSNLLAKCNTEIPKPDPAVESNVPVQEKPVQKNTVKENIYMSMKSLRVLDENHQLLCTSDGLLTPPKCQETNVCPRDPVANRDLKLAESGTRQQPTFQRKQNLLPLSVVQLTLLLSQVTDETQLQKLDIFIPLIDIDSYLTLTEAAGQICVSHWTGPYRLGCIFNHGDRIVAVNDLHPKNVEEASLFISRSTRKEVKLTVCRIPDSDIFHVKGCSCS</sequence>
<dbReference type="InterPro" id="IPR042986">
    <property type="entry name" value="PLEKHS1"/>
</dbReference>
<organism evidence="3 4">
    <name type="scientific">Apteryx mantelli</name>
    <name type="common">North Island brown kiwi</name>
    <dbReference type="NCBI Taxonomy" id="2696672"/>
    <lineage>
        <taxon>Eukaryota</taxon>
        <taxon>Metazoa</taxon>
        <taxon>Chordata</taxon>
        <taxon>Craniata</taxon>
        <taxon>Vertebrata</taxon>
        <taxon>Euteleostomi</taxon>
        <taxon>Archelosauria</taxon>
        <taxon>Archosauria</taxon>
        <taxon>Dinosauria</taxon>
        <taxon>Saurischia</taxon>
        <taxon>Theropoda</taxon>
        <taxon>Coelurosauria</taxon>
        <taxon>Aves</taxon>
        <taxon>Palaeognathae</taxon>
        <taxon>Apterygiformes</taxon>
        <taxon>Apterygidae</taxon>
        <taxon>Apteryx</taxon>
    </lineage>
</organism>
<protein>
    <submittedName>
        <fullName evidence="4">Pleckstrin homology domain-containing family S member 1</fullName>
    </submittedName>
</protein>
<feature type="region of interest" description="Disordered" evidence="1">
    <location>
        <begin position="175"/>
        <end position="244"/>
    </location>
</feature>
<dbReference type="Proteomes" id="UP001652627">
    <property type="component" value="Chromosome 7"/>
</dbReference>
<dbReference type="RefSeq" id="XP_067155660.1">
    <property type="nucleotide sequence ID" value="XM_067299559.1"/>
</dbReference>
<name>A0ABM4ESJ9_9AVES</name>
<feature type="compositionally biased region" description="Polar residues" evidence="1">
    <location>
        <begin position="212"/>
        <end position="226"/>
    </location>
</feature>
<dbReference type="Pfam" id="PF00169">
    <property type="entry name" value="PH"/>
    <property type="match status" value="1"/>
</dbReference>